<sequence length="102" mass="10975">MNAFWIATLGTSVVAFVLKYSGHSVPERWLSHPKIQRVNALIPIALLSALVSVQSFTDKTTLVVDQRIVGLAVAITAQLLKAPFPIVVISAAVSSAIVYNLF</sequence>
<name>A0A6J6E5G9_9ZZZZ</name>
<feature type="transmembrane region" description="Helical" evidence="1">
    <location>
        <begin position="39"/>
        <end position="56"/>
    </location>
</feature>
<protein>
    <submittedName>
        <fullName evidence="2">Unannotated protein</fullName>
    </submittedName>
</protein>
<keyword evidence="1" id="KW-1133">Transmembrane helix</keyword>
<evidence type="ECO:0000256" key="1">
    <source>
        <dbReference type="SAM" id="Phobius"/>
    </source>
</evidence>
<keyword evidence="1" id="KW-0812">Transmembrane</keyword>
<keyword evidence="1" id="KW-0472">Membrane</keyword>
<proteinExistence type="predicted"/>
<reference evidence="2" key="1">
    <citation type="submission" date="2020-05" db="EMBL/GenBank/DDBJ databases">
        <authorList>
            <person name="Chiriac C."/>
            <person name="Salcher M."/>
            <person name="Ghai R."/>
            <person name="Kavagutti S V."/>
        </authorList>
    </citation>
    <scope>NUCLEOTIDE SEQUENCE</scope>
</reference>
<feature type="transmembrane region" description="Helical" evidence="1">
    <location>
        <begin position="68"/>
        <end position="99"/>
    </location>
</feature>
<dbReference type="AlphaFoldDB" id="A0A6J6E5G9"/>
<dbReference type="Pfam" id="PF05437">
    <property type="entry name" value="AzlD"/>
    <property type="match status" value="1"/>
</dbReference>
<organism evidence="2">
    <name type="scientific">freshwater metagenome</name>
    <dbReference type="NCBI Taxonomy" id="449393"/>
    <lineage>
        <taxon>unclassified sequences</taxon>
        <taxon>metagenomes</taxon>
        <taxon>ecological metagenomes</taxon>
    </lineage>
</organism>
<dbReference type="InterPro" id="IPR008407">
    <property type="entry name" value="Brnchd-chn_aa_trnsp_AzlD"/>
</dbReference>
<evidence type="ECO:0000313" key="2">
    <source>
        <dbReference type="EMBL" id="CAB4571790.1"/>
    </source>
</evidence>
<dbReference type="EMBL" id="CAEZTN010000019">
    <property type="protein sequence ID" value="CAB4571790.1"/>
    <property type="molecule type" value="Genomic_DNA"/>
</dbReference>
<accession>A0A6J6E5G9</accession>
<gene>
    <name evidence="2" type="ORF">UFOPK1689_00720</name>
</gene>